<reference evidence="2" key="1">
    <citation type="submission" date="2025-08" db="UniProtKB">
        <authorList>
            <consortium name="RefSeq"/>
        </authorList>
    </citation>
    <scope>IDENTIFICATION</scope>
</reference>
<gene>
    <name evidence="2" type="primary">LOC107271643</name>
</gene>
<dbReference type="PANTHER" id="PTHR33064">
    <property type="entry name" value="POL PROTEIN"/>
    <property type="match status" value="1"/>
</dbReference>
<name>A0AAJ7C730_CEPCN</name>
<organism evidence="1 2">
    <name type="scientific">Cephus cinctus</name>
    <name type="common">Wheat stem sawfly</name>
    <dbReference type="NCBI Taxonomy" id="211228"/>
    <lineage>
        <taxon>Eukaryota</taxon>
        <taxon>Metazoa</taxon>
        <taxon>Ecdysozoa</taxon>
        <taxon>Arthropoda</taxon>
        <taxon>Hexapoda</taxon>
        <taxon>Insecta</taxon>
        <taxon>Pterygota</taxon>
        <taxon>Neoptera</taxon>
        <taxon>Endopterygota</taxon>
        <taxon>Hymenoptera</taxon>
        <taxon>Cephoidea</taxon>
        <taxon>Cephidae</taxon>
        <taxon>Cephus</taxon>
    </lineage>
</organism>
<proteinExistence type="predicted"/>
<protein>
    <submittedName>
        <fullName evidence="2">Uncharacterized protein LOC107271643</fullName>
    </submittedName>
</protein>
<accession>A0AAJ7C730</accession>
<dbReference type="InterPro" id="IPR043128">
    <property type="entry name" value="Rev_trsase/Diguanyl_cyclase"/>
</dbReference>
<dbReference type="InterPro" id="IPR051320">
    <property type="entry name" value="Viral_Replic_Matur_Polypro"/>
</dbReference>
<dbReference type="Proteomes" id="UP000694920">
    <property type="component" value="Unplaced"/>
</dbReference>
<dbReference type="Gene3D" id="3.30.70.270">
    <property type="match status" value="2"/>
</dbReference>
<sequence length="115" mass="13019">MTVLKDMISKSTENAMERLKEVLEVARQHELIINWGKCRFLQTEIEYLGHIVSKETVRPSEIKTKVVANFPKPTTVKKVQSFLGLTGYFRKFIQGYAKIARPALKTALASGPVLI</sequence>
<evidence type="ECO:0000313" key="1">
    <source>
        <dbReference type="Proteomes" id="UP000694920"/>
    </source>
</evidence>
<dbReference type="SUPFAM" id="SSF56672">
    <property type="entry name" value="DNA/RNA polymerases"/>
    <property type="match status" value="1"/>
</dbReference>
<evidence type="ECO:0000313" key="2">
    <source>
        <dbReference type="RefSeq" id="XP_015603348.1"/>
    </source>
</evidence>
<dbReference type="GO" id="GO:0071897">
    <property type="term" value="P:DNA biosynthetic process"/>
    <property type="evidence" value="ECO:0007669"/>
    <property type="project" value="UniProtKB-ARBA"/>
</dbReference>
<dbReference type="AlphaFoldDB" id="A0AAJ7C730"/>
<dbReference type="RefSeq" id="XP_015603348.1">
    <property type="nucleotide sequence ID" value="XM_015747862.1"/>
</dbReference>
<dbReference type="GeneID" id="107271643"/>
<dbReference type="PANTHER" id="PTHR33064:SF37">
    <property type="entry name" value="RIBONUCLEASE H"/>
    <property type="match status" value="1"/>
</dbReference>
<dbReference type="KEGG" id="ccin:107271643"/>
<dbReference type="InterPro" id="IPR043502">
    <property type="entry name" value="DNA/RNA_pol_sf"/>
</dbReference>
<keyword evidence="1" id="KW-1185">Reference proteome</keyword>